<accession>A0A2A9FFG1</accession>
<comment type="caution">
    <text evidence="1">The sequence shown here is derived from an EMBL/GenBank/DDBJ whole genome shotgun (WGS) entry which is preliminary data.</text>
</comment>
<dbReference type="Proteomes" id="UP000243542">
    <property type="component" value="Unassembled WGS sequence"/>
</dbReference>
<keyword evidence="2" id="KW-1185">Reference proteome</keyword>
<dbReference type="RefSeq" id="WP_098513099.1">
    <property type="nucleotide sequence ID" value="NZ_JBIAKZ010000001.1"/>
</dbReference>
<organism evidence="1 2">
    <name type="scientific">Amycolatopsis sulphurea</name>
    <dbReference type="NCBI Taxonomy" id="76022"/>
    <lineage>
        <taxon>Bacteria</taxon>
        <taxon>Bacillati</taxon>
        <taxon>Actinomycetota</taxon>
        <taxon>Actinomycetes</taxon>
        <taxon>Pseudonocardiales</taxon>
        <taxon>Pseudonocardiaceae</taxon>
        <taxon>Amycolatopsis</taxon>
    </lineage>
</organism>
<reference evidence="1 2" key="1">
    <citation type="submission" date="2017-10" db="EMBL/GenBank/DDBJ databases">
        <title>Sequencing the genomes of 1000 actinobacteria strains.</title>
        <authorList>
            <person name="Klenk H.-P."/>
        </authorList>
    </citation>
    <scope>NUCLEOTIDE SEQUENCE [LARGE SCALE GENOMIC DNA]</scope>
    <source>
        <strain evidence="1 2">DSM 46092</strain>
    </source>
</reference>
<name>A0A2A9FFG1_9PSEU</name>
<evidence type="ECO:0000313" key="1">
    <source>
        <dbReference type="EMBL" id="PFG49149.1"/>
    </source>
</evidence>
<sequence length="97" mass="10311">MTQQLNTSPAIEAPWVAAMVRYVSRCGPTRAAGLTCQIVDLTRAIESTPDARARAACRLRRADCWEALAAATDKSDPCGELTALACRCAAALDRDGT</sequence>
<protein>
    <submittedName>
        <fullName evidence="1">Uncharacterized protein</fullName>
    </submittedName>
</protein>
<dbReference type="EMBL" id="PDJK01000002">
    <property type="protein sequence ID" value="PFG49149.1"/>
    <property type="molecule type" value="Genomic_DNA"/>
</dbReference>
<evidence type="ECO:0000313" key="2">
    <source>
        <dbReference type="Proteomes" id="UP000243542"/>
    </source>
</evidence>
<dbReference type="AlphaFoldDB" id="A0A2A9FFG1"/>
<proteinExistence type="predicted"/>
<gene>
    <name evidence="1" type="ORF">ATK36_4280</name>
</gene>